<dbReference type="InterPro" id="IPR020095">
    <property type="entry name" value="PsdUridine_synth_TruA_C"/>
</dbReference>
<dbReference type="PANTHER" id="PTHR11142">
    <property type="entry name" value="PSEUDOURIDYLATE SYNTHASE"/>
    <property type="match status" value="1"/>
</dbReference>
<feature type="compositionally biased region" description="Basic and acidic residues" evidence="5">
    <location>
        <begin position="96"/>
        <end position="110"/>
    </location>
</feature>
<dbReference type="Proteomes" id="UP001314263">
    <property type="component" value="Unassembled WGS sequence"/>
</dbReference>
<reference evidence="7 8" key="1">
    <citation type="submission" date="2023-10" db="EMBL/GenBank/DDBJ databases">
        <authorList>
            <person name="Maclean D."/>
            <person name="Macfadyen A."/>
        </authorList>
    </citation>
    <scope>NUCLEOTIDE SEQUENCE [LARGE SCALE GENOMIC DNA]</scope>
</reference>
<dbReference type="HAMAP" id="MF_00171">
    <property type="entry name" value="TruA"/>
    <property type="match status" value="1"/>
</dbReference>
<evidence type="ECO:0000256" key="2">
    <source>
        <dbReference type="ARBA" id="ARBA00022694"/>
    </source>
</evidence>
<dbReference type="InterPro" id="IPR020103">
    <property type="entry name" value="PsdUridine_synth_cat_dom_sf"/>
</dbReference>
<evidence type="ECO:0000256" key="4">
    <source>
        <dbReference type="RuleBase" id="RU003792"/>
    </source>
</evidence>
<dbReference type="Pfam" id="PF01416">
    <property type="entry name" value="PseudoU_synth_1"/>
    <property type="match status" value="1"/>
</dbReference>
<dbReference type="SUPFAM" id="SSF55120">
    <property type="entry name" value="Pseudouridine synthase"/>
    <property type="match status" value="1"/>
</dbReference>
<evidence type="ECO:0000313" key="8">
    <source>
        <dbReference type="Proteomes" id="UP001314263"/>
    </source>
</evidence>
<dbReference type="GO" id="GO:0160147">
    <property type="term" value="F:tRNA pseudouridine(38-40) synthase activity"/>
    <property type="evidence" value="ECO:0007669"/>
    <property type="project" value="UniProtKB-EC"/>
</dbReference>
<dbReference type="Gene3D" id="3.30.70.580">
    <property type="entry name" value="Pseudouridine synthase I, catalytic domain, N-terminal subdomain"/>
    <property type="match status" value="1"/>
</dbReference>
<keyword evidence="2 4" id="KW-0819">tRNA processing</keyword>
<dbReference type="Gene3D" id="3.30.70.660">
    <property type="entry name" value="Pseudouridine synthase I, catalytic domain, C-terminal subdomain"/>
    <property type="match status" value="1"/>
</dbReference>
<keyword evidence="3 4" id="KW-0413">Isomerase</keyword>
<dbReference type="InterPro" id="IPR001406">
    <property type="entry name" value="PsdUridine_synth_TruA"/>
</dbReference>
<protein>
    <recommendedName>
        <fullName evidence="4">tRNA pseudouridine synthase</fullName>
        <ecNumber evidence="4">5.4.99.12</ecNumber>
    </recommendedName>
</protein>
<dbReference type="InterPro" id="IPR020097">
    <property type="entry name" value="PsdUridine_synth_TruA_a/b_dom"/>
</dbReference>
<name>A0AAV1I7W1_9CHLO</name>
<evidence type="ECO:0000259" key="6">
    <source>
        <dbReference type="Pfam" id="PF01416"/>
    </source>
</evidence>
<proteinExistence type="inferred from homology"/>
<accession>A0AAV1I7W1</accession>
<dbReference type="NCBIfam" id="TIGR00071">
    <property type="entry name" value="hisT_truA"/>
    <property type="match status" value="1"/>
</dbReference>
<organism evidence="7 8">
    <name type="scientific">Coccomyxa viridis</name>
    <dbReference type="NCBI Taxonomy" id="1274662"/>
    <lineage>
        <taxon>Eukaryota</taxon>
        <taxon>Viridiplantae</taxon>
        <taxon>Chlorophyta</taxon>
        <taxon>core chlorophytes</taxon>
        <taxon>Trebouxiophyceae</taxon>
        <taxon>Trebouxiophyceae incertae sedis</taxon>
        <taxon>Coccomyxaceae</taxon>
        <taxon>Coccomyxa</taxon>
    </lineage>
</organism>
<dbReference type="AlphaFoldDB" id="A0AAV1I7W1"/>
<dbReference type="InterPro" id="IPR020094">
    <property type="entry name" value="TruA/RsuA/RluB/E/F_N"/>
</dbReference>
<evidence type="ECO:0000256" key="1">
    <source>
        <dbReference type="ARBA" id="ARBA00009375"/>
    </source>
</evidence>
<evidence type="ECO:0000256" key="5">
    <source>
        <dbReference type="SAM" id="MobiDB-lite"/>
    </source>
</evidence>
<dbReference type="EC" id="5.4.99.12" evidence="4"/>
<dbReference type="GO" id="GO:0005737">
    <property type="term" value="C:cytoplasm"/>
    <property type="evidence" value="ECO:0007669"/>
    <property type="project" value="TreeGrafter"/>
</dbReference>
<feature type="region of interest" description="Disordered" evidence="5">
    <location>
        <begin position="86"/>
        <end position="110"/>
    </location>
</feature>
<dbReference type="EMBL" id="CAUYUE010000006">
    <property type="protein sequence ID" value="CAK0780567.1"/>
    <property type="molecule type" value="Genomic_DNA"/>
</dbReference>
<evidence type="ECO:0000313" key="7">
    <source>
        <dbReference type="EMBL" id="CAK0780567.1"/>
    </source>
</evidence>
<comment type="similarity">
    <text evidence="1 4">Belongs to the tRNA pseudouridine synthase TruA family.</text>
</comment>
<keyword evidence="8" id="KW-1185">Reference proteome</keyword>
<comment type="catalytic activity">
    <reaction evidence="4">
        <text>uridine(38/39/40) in tRNA = pseudouridine(38/39/40) in tRNA</text>
        <dbReference type="Rhea" id="RHEA:22376"/>
        <dbReference type="Rhea" id="RHEA-COMP:10085"/>
        <dbReference type="Rhea" id="RHEA-COMP:10087"/>
        <dbReference type="ChEBI" id="CHEBI:65314"/>
        <dbReference type="ChEBI" id="CHEBI:65315"/>
        <dbReference type="EC" id="5.4.99.12"/>
    </reaction>
</comment>
<sequence>MLEALTQEHAPASNSYEPIRQLLQTLSHQYDPIDFSNARQLAQQLRSIAKQLEAASETPAIAERSFKDDAIHGNAFGLESLEKNWAAASPEQGDSEPCHPSKIQKKEKEKRQFNMGAYQKRYVALEVFYLGAAYHGFASQADTDRTVESRLYAALRRTKLIPDDTGWQELGYSRCGRTDKGVSALGQVVALMVRSMARIGEASLEPSQEIDYAVTINRALPSDIRILGWAPIPADFSARFSAHGREYKYYIVQHGELDIAAMQQAAAHFVGTHDFRSFCKVDAQHVSTFCRSILDFRIQPALSCEQFPSCSVYALHVKGTAFLWHQVRCMAAVLLMVGRGLEQPSVVQSMLNITTTPQKPLYNIAAEEPLLFYRCVFDGLEWQRSMYGQAAVRAVLQGFLDSHLTSAAQLLAAMDRFDEHAAVGLSGPAVTKPVRHVPLLQRGTEPAVEERLLKSRPPTANVSIGHASMRVQAAQAIADD</sequence>
<comment type="caution">
    <text evidence="7">The sequence shown here is derived from an EMBL/GenBank/DDBJ whole genome shotgun (WGS) entry which is preliminary data.</text>
</comment>
<dbReference type="PANTHER" id="PTHR11142:SF5">
    <property type="entry name" value="TRNA PSEUDOURIDINE(38_39) SYNTHASE"/>
    <property type="match status" value="1"/>
</dbReference>
<dbReference type="GO" id="GO:0005634">
    <property type="term" value="C:nucleus"/>
    <property type="evidence" value="ECO:0007669"/>
    <property type="project" value="TreeGrafter"/>
</dbReference>
<dbReference type="GO" id="GO:0003723">
    <property type="term" value="F:RNA binding"/>
    <property type="evidence" value="ECO:0007669"/>
    <property type="project" value="InterPro"/>
</dbReference>
<dbReference type="GO" id="GO:1990481">
    <property type="term" value="P:mRNA pseudouridine synthesis"/>
    <property type="evidence" value="ECO:0007669"/>
    <property type="project" value="TreeGrafter"/>
</dbReference>
<dbReference type="GO" id="GO:0031119">
    <property type="term" value="P:tRNA pseudouridine synthesis"/>
    <property type="evidence" value="ECO:0007669"/>
    <property type="project" value="TreeGrafter"/>
</dbReference>
<evidence type="ECO:0000256" key="3">
    <source>
        <dbReference type="ARBA" id="ARBA00023235"/>
    </source>
</evidence>
<gene>
    <name evidence="7" type="ORF">CVIRNUC_005096</name>
</gene>
<feature type="domain" description="Pseudouridine synthase I TruA alpha/beta" evidence="6">
    <location>
        <begin position="265"/>
        <end position="378"/>
    </location>
</feature>